<gene>
    <name evidence="1" type="ORF">SAE02_33600</name>
</gene>
<organism evidence="1 2">
    <name type="scientific">Skermanella aerolata</name>
    <dbReference type="NCBI Taxonomy" id="393310"/>
    <lineage>
        <taxon>Bacteria</taxon>
        <taxon>Pseudomonadati</taxon>
        <taxon>Pseudomonadota</taxon>
        <taxon>Alphaproteobacteria</taxon>
        <taxon>Rhodospirillales</taxon>
        <taxon>Azospirillaceae</taxon>
        <taxon>Skermanella</taxon>
    </lineage>
</organism>
<dbReference type="OrthoDB" id="7307409at2"/>
<reference evidence="1 2" key="1">
    <citation type="submission" date="2019-07" db="EMBL/GenBank/DDBJ databases">
        <title>Whole genome shotgun sequence of Skermanella aerolata NBRC 106429.</title>
        <authorList>
            <person name="Hosoyama A."/>
            <person name="Uohara A."/>
            <person name="Ohji S."/>
            <person name="Ichikawa N."/>
        </authorList>
    </citation>
    <scope>NUCLEOTIDE SEQUENCE [LARGE SCALE GENOMIC DNA]</scope>
    <source>
        <strain evidence="1 2">NBRC 106429</strain>
    </source>
</reference>
<dbReference type="Proteomes" id="UP000321523">
    <property type="component" value="Unassembled WGS sequence"/>
</dbReference>
<evidence type="ECO:0000313" key="2">
    <source>
        <dbReference type="Proteomes" id="UP000321523"/>
    </source>
</evidence>
<dbReference type="AlphaFoldDB" id="A0A512DRU5"/>
<evidence type="ECO:0000313" key="1">
    <source>
        <dbReference type="EMBL" id="GEO39212.1"/>
    </source>
</evidence>
<dbReference type="RefSeq" id="WP_044432653.1">
    <property type="nucleotide sequence ID" value="NZ_BJYZ01000014.1"/>
</dbReference>
<protein>
    <recommendedName>
        <fullName evidence="3">DUF4164 domain-containing protein</fullName>
    </recommendedName>
</protein>
<evidence type="ECO:0008006" key="3">
    <source>
        <dbReference type="Google" id="ProtNLM"/>
    </source>
</evidence>
<sequence length="74" mass="8222">MDRLKVALERLDVAIDHLDAAFDHHKARVFAERDELARALAVAQEAEAEARAVADNVSARLDTAIDRLQTVLED</sequence>
<keyword evidence="2" id="KW-1185">Reference proteome</keyword>
<dbReference type="EMBL" id="BJYZ01000014">
    <property type="protein sequence ID" value="GEO39212.1"/>
    <property type="molecule type" value="Genomic_DNA"/>
</dbReference>
<proteinExistence type="predicted"/>
<accession>A0A512DRU5</accession>
<name>A0A512DRU5_9PROT</name>
<comment type="caution">
    <text evidence="1">The sequence shown here is derived from an EMBL/GenBank/DDBJ whole genome shotgun (WGS) entry which is preliminary data.</text>
</comment>